<feature type="domain" description="HTH tetR-type" evidence="5">
    <location>
        <begin position="6"/>
        <end position="66"/>
    </location>
</feature>
<keyword evidence="3" id="KW-0804">Transcription</keyword>
<evidence type="ECO:0000259" key="5">
    <source>
        <dbReference type="PROSITE" id="PS50977"/>
    </source>
</evidence>
<evidence type="ECO:0000256" key="3">
    <source>
        <dbReference type="ARBA" id="ARBA00023163"/>
    </source>
</evidence>
<dbReference type="InterPro" id="IPR023772">
    <property type="entry name" value="DNA-bd_HTH_TetR-type_CS"/>
</dbReference>
<dbReference type="EMBL" id="JALIRP010000013">
    <property type="protein sequence ID" value="MCJ8014609.1"/>
    <property type="molecule type" value="Genomic_DNA"/>
</dbReference>
<dbReference type="InterPro" id="IPR011075">
    <property type="entry name" value="TetR_C"/>
</dbReference>
<keyword evidence="2 4" id="KW-0238">DNA-binding</keyword>
<evidence type="ECO:0000313" key="7">
    <source>
        <dbReference type="Proteomes" id="UP001139347"/>
    </source>
</evidence>
<dbReference type="InterPro" id="IPR009057">
    <property type="entry name" value="Homeodomain-like_sf"/>
</dbReference>
<dbReference type="SUPFAM" id="SSF46689">
    <property type="entry name" value="Homeodomain-like"/>
    <property type="match status" value="1"/>
</dbReference>
<protein>
    <submittedName>
        <fullName evidence="6">TetR/AcrR family transcriptional regulator</fullName>
    </submittedName>
</protein>
<evidence type="ECO:0000313" key="6">
    <source>
        <dbReference type="EMBL" id="MCJ8014609.1"/>
    </source>
</evidence>
<sequence>MMRSGQDTRNMIIEKSATLFNLQGYSGSSMSDIMGATGLQKGGIYRHFKNKDELALEAFNHSVEVLRRTYRFAISGKKTAEEKLLAVLSIYLNIVEEPPVKGGCPLLNTAVDTDDTHPLLNLRAREVMNEWLSFIQSILEEGIQAEEFKSDLDVQEVSIFLTSTFEGSVMMGKLYNDNDYVKKYYNQLKHYLNYCIKQ</sequence>
<dbReference type="Pfam" id="PF16925">
    <property type="entry name" value="TetR_C_13"/>
    <property type="match status" value="1"/>
</dbReference>
<evidence type="ECO:0000256" key="4">
    <source>
        <dbReference type="PROSITE-ProRule" id="PRU00335"/>
    </source>
</evidence>
<evidence type="ECO:0000256" key="2">
    <source>
        <dbReference type="ARBA" id="ARBA00023125"/>
    </source>
</evidence>
<gene>
    <name evidence="6" type="ORF">MUG84_23255</name>
</gene>
<dbReference type="PANTHER" id="PTHR47506">
    <property type="entry name" value="TRANSCRIPTIONAL REGULATORY PROTEIN"/>
    <property type="match status" value="1"/>
</dbReference>
<dbReference type="Proteomes" id="UP001139347">
    <property type="component" value="Unassembled WGS sequence"/>
</dbReference>
<name>A0A9X2B4H0_9BACL</name>
<dbReference type="PROSITE" id="PS01081">
    <property type="entry name" value="HTH_TETR_1"/>
    <property type="match status" value="1"/>
</dbReference>
<feature type="DNA-binding region" description="H-T-H motif" evidence="4">
    <location>
        <begin position="29"/>
        <end position="48"/>
    </location>
</feature>
<keyword evidence="7" id="KW-1185">Reference proteome</keyword>
<dbReference type="PRINTS" id="PR00455">
    <property type="entry name" value="HTHTETR"/>
</dbReference>
<evidence type="ECO:0000256" key="1">
    <source>
        <dbReference type="ARBA" id="ARBA00023015"/>
    </source>
</evidence>
<dbReference type="Pfam" id="PF00440">
    <property type="entry name" value="TetR_N"/>
    <property type="match status" value="1"/>
</dbReference>
<comment type="caution">
    <text evidence="6">The sequence shown here is derived from an EMBL/GenBank/DDBJ whole genome shotgun (WGS) entry which is preliminary data.</text>
</comment>
<dbReference type="Gene3D" id="1.10.357.10">
    <property type="entry name" value="Tetracycline Repressor, domain 2"/>
    <property type="match status" value="1"/>
</dbReference>
<dbReference type="InterPro" id="IPR001647">
    <property type="entry name" value="HTH_TetR"/>
</dbReference>
<dbReference type="SUPFAM" id="SSF48498">
    <property type="entry name" value="Tetracyclin repressor-like, C-terminal domain"/>
    <property type="match status" value="1"/>
</dbReference>
<accession>A0A9X2B4H0</accession>
<reference evidence="6" key="1">
    <citation type="submission" date="2022-04" db="EMBL/GenBank/DDBJ databases">
        <title>Paenibacillus mangrovi sp. nov., a novel endophytic bacterium isolated from bark of Kandelia candel.</title>
        <authorList>
            <person name="Tuo L."/>
        </authorList>
    </citation>
    <scope>NUCLEOTIDE SEQUENCE</scope>
    <source>
        <strain evidence="6">KQZ6P-2</strain>
    </source>
</reference>
<proteinExistence type="predicted"/>
<dbReference type="AlphaFoldDB" id="A0A9X2B4H0"/>
<dbReference type="PROSITE" id="PS50977">
    <property type="entry name" value="HTH_TETR_2"/>
    <property type="match status" value="1"/>
</dbReference>
<dbReference type="GO" id="GO:0003677">
    <property type="term" value="F:DNA binding"/>
    <property type="evidence" value="ECO:0007669"/>
    <property type="project" value="UniProtKB-UniRule"/>
</dbReference>
<keyword evidence="1" id="KW-0805">Transcription regulation</keyword>
<dbReference type="PANTHER" id="PTHR47506:SF3">
    <property type="entry name" value="HTH-TYPE TRANSCRIPTIONAL REGULATOR LMRA"/>
    <property type="match status" value="1"/>
</dbReference>
<dbReference type="InterPro" id="IPR036271">
    <property type="entry name" value="Tet_transcr_reg_TetR-rel_C_sf"/>
</dbReference>
<organism evidence="6 7">
    <name type="scientific">Paenibacillus mangrovi</name>
    <dbReference type="NCBI Taxonomy" id="2931978"/>
    <lineage>
        <taxon>Bacteria</taxon>
        <taxon>Bacillati</taxon>
        <taxon>Bacillota</taxon>
        <taxon>Bacilli</taxon>
        <taxon>Bacillales</taxon>
        <taxon>Paenibacillaceae</taxon>
        <taxon>Paenibacillus</taxon>
    </lineage>
</organism>